<accession>A0ABQ9U6A4</accession>
<proteinExistence type="predicted"/>
<feature type="region of interest" description="Disordered" evidence="1">
    <location>
        <begin position="1"/>
        <end position="35"/>
    </location>
</feature>
<gene>
    <name evidence="2" type="ORF">P7K49_029120</name>
</gene>
<dbReference type="EMBL" id="JASSZA010000015">
    <property type="protein sequence ID" value="KAK2092592.1"/>
    <property type="molecule type" value="Genomic_DNA"/>
</dbReference>
<feature type="compositionally biased region" description="Polar residues" evidence="1">
    <location>
        <begin position="68"/>
        <end position="94"/>
    </location>
</feature>
<dbReference type="Proteomes" id="UP001266305">
    <property type="component" value="Unassembled WGS sequence"/>
</dbReference>
<sequence>MHFQRRGPRNLLAPGLAQGHREPERELEDPPTGARRHWRTGFCLSLLQAEQPRALFSPSGLGARITQPPASWPNSGSFSPFLDGSSSATPVSPG</sequence>
<evidence type="ECO:0000313" key="3">
    <source>
        <dbReference type="Proteomes" id="UP001266305"/>
    </source>
</evidence>
<protein>
    <submittedName>
        <fullName evidence="2">Uncharacterized protein</fullName>
    </submittedName>
</protein>
<feature type="region of interest" description="Disordered" evidence="1">
    <location>
        <begin position="58"/>
        <end position="94"/>
    </location>
</feature>
<evidence type="ECO:0000256" key="1">
    <source>
        <dbReference type="SAM" id="MobiDB-lite"/>
    </source>
</evidence>
<name>A0ABQ9U6A4_SAGOE</name>
<comment type="caution">
    <text evidence="2">The sequence shown here is derived from an EMBL/GenBank/DDBJ whole genome shotgun (WGS) entry which is preliminary data.</text>
</comment>
<organism evidence="2 3">
    <name type="scientific">Saguinus oedipus</name>
    <name type="common">Cotton-top tamarin</name>
    <name type="synonym">Oedipomidas oedipus</name>
    <dbReference type="NCBI Taxonomy" id="9490"/>
    <lineage>
        <taxon>Eukaryota</taxon>
        <taxon>Metazoa</taxon>
        <taxon>Chordata</taxon>
        <taxon>Craniata</taxon>
        <taxon>Vertebrata</taxon>
        <taxon>Euteleostomi</taxon>
        <taxon>Mammalia</taxon>
        <taxon>Eutheria</taxon>
        <taxon>Euarchontoglires</taxon>
        <taxon>Primates</taxon>
        <taxon>Haplorrhini</taxon>
        <taxon>Platyrrhini</taxon>
        <taxon>Cebidae</taxon>
        <taxon>Callitrichinae</taxon>
        <taxon>Saguinus</taxon>
    </lineage>
</organism>
<evidence type="ECO:0000313" key="2">
    <source>
        <dbReference type="EMBL" id="KAK2092592.1"/>
    </source>
</evidence>
<reference evidence="2 3" key="1">
    <citation type="submission" date="2023-05" db="EMBL/GenBank/DDBJ databases">
        <title>B98-5 Cell Line De Novo Hybrid Assembly: An Optical Mapping Approach.</title>
        <authorList>
            <person name="Kananen K."/>
            <person name="Auerbach J.A."/>
            <person name="Kautto E."/>
            <person name="Blachly J.S."/>
        </authorList>
    </citation>
    <scope>NUCLEOTIDE SEQUENCE [LARGE SCALE GENOMIC DNA]</scope>
    <source>
        <strain evidence="2">B95-8</strain>
        <tissue evidence="2">Cell line</tissue>
    </source>
</reference>
<feature type="non-terminal residue" evidence="2">
    <location>
        <position position="94"/>
    </location>
</feature>
<keyword evidence="3" id="KW-1185">Reference proteome</keyword>